<dbReference type="CDD" id="cd00201">
    <property type="entry name" value="WW"/>
    <property type="match status" value="2"/>
</dbReference>
<dbReference type="GO" id="GO:0035329">
    <property type="term" value="P:hippo signaling"/>
    <property type="evidence" value="ECO:0007669"/>
    <property type="project" value="TreeGrafter"/>
</dbReference>
<dbReference type="InterPro" id="IPR036020">
    <property type="entry name" value="WW_dom_sf"/>
</dbReference>
<sequence length="606" mass="66005">MHLKPDETSSTTTNHTNNNNNNNNVNNNNGNVAIVRVDTAADEGLDELFKAVMSPNNGQSRLPQQVPMRQRRLPPSFFRPPSAASSNNSLTSMGNHSRESSLDDGGYQSQGPSLNGENKIHNTPLIGYNQLANGLAIIHPRANSSPAALPLNIGSSTTATNSSSNASLNHTQGTFGGSNDLAKSSNNSAATTTTHYRQMSYDLDQMRLPDGWEMSYTATGERYFLNHKEKTTTWEDPRKKIVEEMLRRSTPPPPVPPSVASQPSQSSSVAAATQQPIIQSITTAIPLQATTNPTTTPITPSVVEQEHHLSYIDPLIVPLPDGWEQAQTSSGDIYFISHIDQTTTWFHPSIPRNLQMKRIQQQQNCSIQPPPFQNLITTTTNIPTELVVALKNMNTSCQATPTPVSTLIPPTVNAITNQTTTSTQNQHLRDLELERERMKQRQEELLQSSLLNSVTASNIMLSSSSSSNDNAISTQSPFLSLQNECHSRQESIDSGLDIGNSSNFSMTSSSSSTAHTPDNFLRMSTTTTGNNITAASASAISTSIAAQTNNNTATTISDDLPFENMQISSLDLDSESMDFMQGLDMDLLSNVEELLNSNKDNIMTWL</sequence>
<feature type="compositionally biased region" description="Low complexity" evidence="6">
    <location>
        <begin position="73"/>
        <end position="86"/>
    </location>
</feature>
<dbReference type="Pfam" id="PF00397">
    <property type="entry name" value="WW"/>
    <property type="match status" value="2"/>
</dbReference>
<dbReference type="FunFam" id="2.20.70.10:FF:000012">
    <property type="entry name" value="transcriptional coactivator YAP1 isoform X2"/>
    <property type="match status" value="1"/>
</dbReference>
<feature type="compositionally biased region" description="Low complexity" evidence="6">
    <location>
        <begin position="258"/>
        <end position="273"/>
    </location>
</feature>
<dbReference type="InterPro" id="IPR051583">
    <property type="entry name" value="YAP1"/>
</dbReference>
<feature type="compositionally biased region" description="Polar residues" evidence="6">
    <location>
        <begin position="107"/>
        <end position="116"/>
    </location>
</feature>
<dbReference type="GO" id="GO:0045944">
    <property type="term" value="P:positive regulation of transcription by RNA polymerase II"/>
    <property type="evidence" value="ECO:0007669"/>
    <property type="project" value="TreeGrafter"/>
</dbReference>
<dbReference type="InParanoid" id="A0A6P6XX29"/>
<dbReference type="Gene3D" id="2.20.70.10">
    <property type="match status" value="2"/>
</dbReference>
<dbReference type="FunCoup" id="A0A6P6XX29">
    <property type="interactions" value="229"/>
</dbReference>
<gene>
    <name evidence="9" type="primary">LOC113790955</name>
</gene>
<dbReference type="SMART" id="SM00456">
    <property type="entry name" value="WW"/>
    <property type="match status" value="2"/>
</dbReference>
<feature type="region of interest" description="Disordered" evidence="6">
    <location>
        <begin position="157"/>
        <end position="187"/>
    </location>
</feature>
<dbReference type="GO" id="GO:0005634">
    <property type="term" value="C:nucleus"/>
    <property type="evidence" value="ECO:0007669"/>
    <property type="project" value="UniProtKB-SubCell"/>
</dbReference>
<evidence type="ECO:0000313" key="9">
    <source>
        <dbReference type="RefSeq" id="XP_027196464.1"/>
    </source>
</evidence>
<keyword evidence="5" id="KW-0539">Nucleus</keyword>
<feature type="region of interest" description="Disordered" evidence="6">
    <location>
        <begin position="1"/>
        <end position="29"/>
    </location>
</feature>
<protein>
    <submittedName>
        <fullName evidence="9">Transcriptional coactivator YAP1-like</fullName>
    </submittedName>
</protein>
<evidence type="ECO:0000256" key="5">
    <source>
        <dbReference type="ARBA" id="ARBA00023242"/>
    </source>
</evidence>
<dbReference type="PROSITE" id="PS01159">
    <property type="entry name" value="WW_DOMAIN_1"/>
    <property type="match status" value="2"/>
</dbReference>
<keyword evidence="3" id="KW-0963">Cytoplasm</keyword>
<dbReference type="GO" id="GO:0003713">
    <property type="term" value="F:transcription coactivator activity"/>
    <property type="evidence" value="ECO:0007669"/>
    <property type="project" value="TreeGrafter"/>
</dbReference>
<dbReference type="PANTHER" id="PTHR17616">
    <property type="entry name" value="YES-ASSOCIATED PROTEIN YAP1 FAMILY MEMBER"/>
    <property type="match status" value="1"/>
</dbReference>
<keyword evidence="4" id="KW-0010">Activator</keyword>
<feature type="region of interest" description="Disordered" evidence="6">
    <location>
        <begin position="247"/>
        <end position="273"/>
    </location>
</feature>
<evidence type="ECO:0000256" key="6">
    <source>
        <dbReference type="SAM" id="MobiDB-lite"/>
    </source>
</evidence>
<dbReference type="OMA" id="IIHPRAN"/>
<organism evidence="8 9">
    <name type="scientific">Dermatophagoides pteronyssinus</name>
    <name type="common">European house dust mite</name>
    <dbReference type="NCBI Taxonomy" id="6956"/>
    <lineage>
        <taxon>Eukaryota</taxon>
        <taxon>Metazoa</taxon>
        <taxon>Ecdysozoa</taxon>
        <taxon>Arthropoda</taxon>
        <taxon>Chelicerata</taxon>
        <taxon>Arachnida</taxon>
        <taxon>Acari</taxon>
        <taxon>Acariformes</taxon>
        <taxon>Sarcoptiformes</taxon>
        <taxon>Astigmata</taxon>
        <taxon>Psoroptidia</taxon>
        <taxon>Analgoidea</taxon>
        <taxon>Pyroglyphidae</taxon>
        <taxon>Dermatophagoidinae</taxon>
        <taxon>Dermatophagoides</taxon>
    </lineage>
</organism>
<evidence type="ECO:0000256" key="2">
    <source>
        <dbReference type="ARBA" id="ARBA00004496"/>
    </source>
</evidence>
<comment type="subcellular location">
    <subcellularLocation>
        <location evidence="2">Cytoplasm</location>
    </subcellularLocation>
    <subcellularLocation>
        <location evidence="1">Nucleus</location>
    </subcellularLocation>
</comment>
<accession>A0A6P6XX29</accession>
<dbReference type="PROSITE" id="PS50020">
    <property type="entry name" value="WW_DOMAIN_2"/>
    <property type="match status" value="2"/>
</dbReference>
<evidence type="ECO:0000256" key="4">
    <source>
        <dbReference type="ARBA" id="ARBA00023159"/>
    </source>
</evidence>
<proteinExistence type="predicted"/>
<dbReference type="Gene3D" id="6.20.430.10">
    <property type="match status" value="1"/>
</dbReference>
<dbReference type="OrthoDB" id="2020426at2759"/>
<feature type="compositionally biased region" description="Low complexity" evidence="6">
    <location>
        <begin position="500"/>
        <end position="513"/>
    </location>
</feature>
<dbReference type="KEGG" id="dpte:113790955"/>
<dbReference type="Proteomes" id="UP000515146">
    <property type="component" value="Unplaced"/>
</dbReference>
<evidence type="ECO:0000256" key="1">
    <source>
        <dbReference type="ARBA" id="ARBA00004123"/>
    </source>
</evidence>
<feature type="region of interest" description="Disordered" evidence="6">
    <location>
        <begin position="492"/>
        <end position="518"/>
    </location>
</feature>
<dbReference type="InterPro" id="IPR001202">
    <property type="entry name" value="WW_dom"/>
</dbReference>
<name>A0A6P6XX29_DERPT</name>
<evidence type="ECO:0000313" key="8">
    <source>
        <dbReference type="Proteomes" id="UP000515146"/>
    </source>
</evidence>
<dbReference type="AlphaFoldDB" id="A0A6P6XX29"/>
<feature type="compositionally biased region" description="Low complexity" evidence="6">
    <location>
        <begin position="11"/>
        <end position="29"/>
    </location>
</feature>
<reference evidence="9" key="1">
    <citation type="submission" date="2025-08" db="UniProtKB">
        <authorList>
            <consortium name="RefSeq"/>
        </authorList>
    </citation>
    <scope>IDENTIFICATION</scope>
    <source>
        <strain evidence="9">Airmid</strain>
    </source>
</reference>
<feature type="region of interest" description="Disordered" evidence="6">
    <location>
        <begin position="72"/>
        <end position="118"/>
    </location>
</feature>
<dbReference type="RefSeq" id="XP_027196464.1">
    <property type="nucleotide sequence ID" value="XM_027340663.1"/>
</dbReference>
<feature type="compositionally biased region" description="Low complexity" evidence="6">
    <location>
        <begin position="157"/>
        <end position="167"/>
    </location>
</feature>
<dbReference type="SUPFAM" id="SSF51045">
    <property type="entry name" value="WW domain"/>
    <property type="match status" value="2"/>
</dbReference>
<evidence type="ECO:0000259" key="7">
    <source>
        <dbReference type="PROSITE" id="PS50020"/>
    </source>
</evidence>
<keyword evidence="8" id="KW-1185">Reference proteome</keyword>
<feature type="domain" description="WW" evidence="7">
    <location>
        <begin position="317"/>
        <end position="350"/>
    </location>
</feature>
<feature type="domain" description="WW" evidence="7">
    <location>
        <begin position="206"/>
        <end position="239"/>
    </location>
</feature>
<dbReference type="GO" id="GO:0005737">
    <property type="term" value="C:cytoplasm"/>
    <property type="evidence" value="ECO:0007669"/>
    <property type="project" value="UniProtKB-SubCell"/>
</dbReference>
<evidence type="ECO:0000256" key="3">
    <source>
        <dbReference type="ARBA" id="ARBA00022490"/>
    </source>
</evidence>
<dbReference type="PANTHER" id="PTHR17616:SF8">
    <property type="entry name" value="TRANSCRIPTIONAL COACTIVATOR YORKIE"/>
    <property type="match status" value="1"/>
</dbReference>